<dbReference type="Proteomes" id="UP000566819">
    <property type="component" value="Unassembled WGS sequence"/>
</dbReference>
<keyword evidence="1" id="KW-0472">Membrane</keyword>
<feature type="transmembrane region" description="Helical" evidence="1">
    <location>
        <begin position="130"/>
        <end position="150"/>
    </location>
</feature>
<dbReference type="Pfam" id="PF24803">
    <property type="entry name" value="DUF7704"/>
    <property type="match status" value="1"/>
</dbReference>
<protein>
    <recommendedName>
        <fullName evidence="2">DUF7704 domain-containing protein</fullName>
    </recommendedName>
</protein>
<keyword evidence="1" id="KW-0812">Transmembrane</keyword>
<dbReference type="PANTHER" id="PTHR37019">
    <property type="entry name" value="CHROMOSOME 1, WHOLE GENOME SHOTGUN SEQUENCE"/>
    <property type="match status" value="1"/>
</dbReference>
<evidence type="ECO:0000313" key="3">
    <source>
        <dbReference type="EMBL" id="KAF4634246.1"/>
    </source>
</evidence>
<accession>A0A8H4RRT1</accession>
<feature type="transmembrane region" description="Helical" evidence="1">
    <location>
        <begin position="91"/>
        <end position="110"/>
    </location>
</feature>
<keyword evidence="4" id="KW-1185">Reference proteome</keyword>
<evidence type="ECO:0000259" key="2">
    <source>
        <dbReference type="Pfam" id="PF24803"/>
    </source>
</evidence>
<comment type="caution">
    <text evidence="3">The sequence shown here is derived from an EMBL/GenBank/DDBJ whole genome shotgun (WGS) entry which is preliminary data.</text>
</comment>
<evidence type="ECO:0000256" key="1">
    <source>
        <dbReference type="SAM" id="Phobius"/>
    </source>
</evidence>
<sequence>MAPSRSTPMRISLVYTIYFLWVEPLFALAGTYLCLFDPARFLTGTVPVPGLSIETKIISPVSHLILTNIGSLYVLFAIVEGITLRVTKEREVWFTILGALLISDVGHLYAAYSIAPSHASDFMSWNSDEWINYGTLTLGFLLRLAFMLGLGRNRIDAKDKSRTFHLGVESIALD</sequence>
<organism evidence="3 4">
    <name type="scientific">Cudoniella acicularis</name>
    <dbReference type="NCBI Taxonomy" id="354080"/>
    <lineage>
        <taxon>Eukaryota</taxon>
        <taxon>Fungi</taxon>
        <taxon>Dikarya</taxon>
        <taxon>Ascomycota</taxon>
        <taxon>Pezizomycotina</taxon>
        <taxon>Leotiomycetes</taxon>
        <taxon>Helotiales</taxon>
        <taxon>Tricladiaceae</taxon>
        <taxon>Cudoniella</taxon>
    </lineage>
</organism>
<reference evidence="3 4" key="1">
    <citation type="submission" date="2020-03" db="EMBL/GenBank/DDBJ databases">
        <title>Draft Genome Sequence of Cudoniella acicularis.</title>
        <authorList>
            <person name="Buettner E."/>
            <person name="Kellner H."/>
        </authorList>
    </citation>
    <scope>NUCLEOTIDE SEQUENCE [LARGE SCALE GENOMIC DNA]</scope>
    <source>
        <strain evidence="3 4">DSM 108380</strain>
    </source>
</reference>
<dbReference type="PANTHER" id="PTHR37019:SF1">
    <property type="entry name" value="EXPERA DOMAIN-CONTAINING PROTEIN"/>
    <property type="match status" value="1"/>
</dbReference>
<keyword evidence="1" id="KW-1133">Transmembrane helix</keyword>
<dbReference type="EMBL" id="JAAMPI010000198">
    <property type="protein sequence ID" value="KAF4634246.1"/>
    <property type="molecule type" value="Genomic_DNA"/>
</dbReference>
<dbReference type="AlphaFoldDB" id="A0A8H4RRT1"/>
<gene>
    <name evidence="3" type="ORF">G7Y89_g3860</name>
</gene>
<evidence type="ECO:0000313" key="4">
    <source>
        <dbReference type="Proteomes" id="UP000566819"/>
    </source>
</evidence>
<feature type="transmembrane region" description="Helical" evidence="1">
    <location>
        <begin position="12"/>
        <end position="33"/>
    </location>
</feature>
<dbReference type="OrthoDB" id="3587182at2759"/>
<proteinExistence type="predicted"/>
<name>A0A8H4RRT1_9HELO</name>
<feature type="transmembrane region" description="Helical" evidence="1">
    <location>
        <begin position="57"/>
        <end position="79"/>
    </location>
</feature>
<feature type="domain" description="DUF7704" evidence="2">
    <location>
        <begin position="11"/>
        <end position="151"/>
    </location>
</feature>
<dbReference type="InterPro" id="IPR056121">
    <property type="entry name" value="DUF7704"/>
</dbReference>